<feature type="domain" description="FAS1" evidence="3">
    <location>
        <begin position="37"/>
        <end position="192"/>
    </location>
</feature>
<evidence type="ECO:0000256" key="1">
    <source>
        <dbReference type="SAM" id="MobiDB-lite"/>
    </source>
</evidence>
<organism evidence="4 5">
    <name type="scientific">Gonium pectorale</name>
    <name type="common">Green alga</name>
    <dbReference type="NCBI Taxonomy" id="33097"/>
    <lineage>
        <taxon>Eukaryota</taxon>
        <taxon>Viridiplantae</taxon>
        <taxon>Chlorophyta</taxon>
        <taxon>core chlorophytes</taxon>
        <taxon>Chlorophyceae</taxon>
        <taxon>CS clade</taxon>
        <taxon>Chlamydomonadales</taxon>
        <taxon>Volvocaceae</taxon>
        <taxon>Gonium</taxon>
    </lineage>
</organism>
<dbReference type="Pfam" id="PF02469">
    <property type="entry name" value="Fasciclin"/>
    <property type="match status" value="1"/>
</dbReference>
<comment type="caution">
    <text evidence="4">The sequence shown here is derived from an EMBL/GenBank/DDBJ whole genome shotgun (WGS) entry which is preliminary data.</text>
</comment>
<gene>
    <name evidence="4" type="ORF">GPECTOR_18g61</name>
</gene>
<protein>
    <recommendedName>
        <fullName evidence="3">FAS1 domain-containing protein</fullName>
    </recommendedName>
</protein>
<feature type="signal peptide" evidence="2">
    <location>
        <begin position="1"/>
        <end position="19"/>
    </location>
</feature>
<reference evidence="5" key="1">
    <citation type="journal article" date="2016" name="Nat. Commun.">
        <title>The Gonium pectorale genome demonstrates co-option of cell cycle regulation during the evolution of multicellularity.</title>
        <authorList>
            <person name="Hanschen E.R."/>
            <person name="Marriage T.N."/>
            <person name="Ferris P.J."/>
            <person name="Hamaji T."/>
            <person name="Toyoda A."/>
            <person name="Fujiyama A."/>
            <person name="Neme R."/>
            <person name="Noguchi H."/>
            <person name="Minakuchi Y."/>
            <person name="Suzuki M."/>
            <person name="Kawai-Toyooka H."/>
            <person name="Smith D.R."/>
            <person name="Sparks H."/>
            <person name="Anderson J."/>
            <person name="Bakaric R."/>
            <person name="Luria V."/>
            <person name="Karger A."/>
            <person name="Kirschner M.W."/>
            <person name="Durand P.M."/>
            <person name="Michod R.E."/>
            <person name="Nozaki H."/>
            <person name="Olson B.J."/>
        </authorList>
    </citation>
    <scope>NUCLEOTIDE SEQUENCE [LARGE SCALE GENOMIC DNA]</scope>
    <source>
        <strain evidence="5">NIES-2863</strain>
    </source>
</reference>
<keyword evidence="5" id="KW-1185">Reference proteome</keyword>
<proteinExistence type="predicted"/>
<evidence type="ECO:0000313" key="4">
    <source>
        <dbReference type="EMBL" id="KXZ50084.1"/>
    </source>
</evidence>
<evidence type="ECO:0000256" key="2">
    <source>
        <dbReference type="SAM" id="SignalP"/>
    </source>
</evidence>
<dbReference type="PROSITE" id="PS50213">
    <property type="entry name" value="FAS1"/>
    <property type="match status" value="1"/>
</dbReference>
<feature type="region of interest" description="Disordered" evidence="1">
    <location>
        <begin position="144"/>
        <end position="175"/>
    </location>
</feature>
<dbReference type="SUPFAM" id="SSF82153">
    <property type="entry name" value="FAS1 domain"/>
    <property type="match status" value="1"/>
</dbReference>
<accession>A0A150GJZ5</accession>
<name>A0A150GJZ5_GONPE</name>
<feature type="compositionally biased region" description="Gly residues" evidence="1">
    <location>
        <begin position="150"/>
        <end position="174"/>
    </location>
</feature>
<dbReference type="Proteomes" id="UP000075714">
    <property type="component" value="Unassembled WGS sequence"/>
</dbReference>
<dbReference type="Gene3D" id="2.30.180.10">
    <property type="entry name" value="FAS1 domain"/>
    <property type="match status" value="1"/>
</dbReference>
<evidence type="ECO:0000259" key="3">
    <source>
        <dbReference type="PROSITE" id="PS50213"/>
    </source>
</evidence>
<dbReference type="InterPro" id="IPR036378">
    <property type="entry name" value="FAS1_dom_sf"/>
</dbReference>
<dbReference type="EMBL" id="LSYV01000019">
    <property type="protein sequence ID" value="KXZ50084.1"/>
    <property type="molecule type" value="Genomic_DNA"/>
</dbReference>
<sequence length="192" mass="19580">MNIRLLISGVLLLGAFVRAAVNGSAAIPAPCLEVASARSLSELAAACPELSTVRQLLEQASQYEKWLLDCRQKCSRPSELQRTVFLPIDTAWAAYFAATGLSAEQLLLRRSRAALSALMRYHVLPRALTSEAVPLVAGAAAAKSSSTGTAGDGGTGGSGSGSGAGGGGSSGGGMVAATLQGGSLYMERLERP</sequence>
<keyword evidence="2" id="KW-0732">Signal</keyword>
<dbReference type="InterPro" id="IPR000782">
    <property type="entry name" value="FAS1_domain"/>
</dbReference>
<dbReference type="AlphaFoldDB" id="A0A150GJZ5"/>
<feature type="chain" id="PRO_5007562093" description="FAS1 domain-containing protein" evidence="2">
    <location>
        <begin position="20"/>
        <end position="192"/>
    </location>
</feature>
<evidence type="ECO:0000313" key="5">
    <source>
        <dbReference type="Proteomes" id="UP000075714"/>
    </source>
</evidence>